<name>A0A5J6LDJ8_9GAMM</name>
<organism evidence="1 2">
    <name type="scientific">Nitrincola iocasae</name>
    <dbReference type="NCBI Taxonomy" id="2614693"/>
    <lineage>
        <taxon>Bacteria</taxon>
        <taxon>Pseudomonadati</taxon>
        <taxon>Pseudomonadota</taxon>
        <taxon>Gammaproteobacteria</taxon>
        <taxon>Oceanospirillales</taxon>
        <taxon>Oceanospirillaceae</taxon>
        <taxon>Nitrincola</taxon>
    </lineage>
</organism>
<gene>
    <name evidence="1" type="ORF">F5I99_08820</name>
</gene>
<dbReference type="AlphaFoldDB" id="A0A5J6LDJ8"/>
<dbReference type="RefSeq" id="WP_151055136.1">
    <property type="nucleotide sequence ID" value="NZ_CP044222.1"/>
</dbReference>
<accession>A0A5J6LDJ8</accession>
<evidence type="ECO:0000313" key="2">
    <source>
        <dbReference type="Proteomes" id="UP000325606"/>
    </source>
</evidence>
<sequence length="98" mass="10522">MAEFIVKEAIARTIKELEESGDLVVVNPIENAVVNKLFDAVQAVSPNLLSAAELSGIISALNAHKLGFGLDDNDFQTIIGLTKAELTEATRKLRAVKC</sequence>
<dbReference type="EMBL" id="CP044222">
    <property type="protein sequence ID" value="QEW06600.1"/>
    <property type="molecule type" value="Genomic_DNA"/>
</dbReference>
<proteinExistence type="predicted"/>
<dbReference type="Proteomes" id="UP000325606">
    <property type="component" value="Chromosome"/>
</dbReference>
<reference evidence="1 2" key="1">
    <citation type="submission" date="2019-09" db="EMBL/GenBank/DDBJ databases">
        <title>Nitrincola iocasae sp. nov., a bacterium isolated from the sediment collected at a cold seep field in South China Sea.</title>
        <authorList>
            <person name="Zhang H."/>
            <person name="Wang H."/>
            <person name="Li C."/>
        </authorList>
    </citation>
    <scope>NUCLEOTIDE SEQUENCE [LARGE SCALE GENOMIC DNA]</scope>
    <source>
        <strain evidence="1 2">KXZD1103</strain>
    </source>
</reference>
<dbReference type="KEGG" id="nik:F5I99_08820"/>
<evidence type="ECO:0000313" key="1">
    <source>
        <dbReference type="EMBL" id="QEW06600.1"/>
    </source>
</evidence>
<protein>
    <submittedName>
        <fullName evidence="1">Uncharacterized protein</fullName>
    </submittedName>
</protein>
<keyword evidence="2" id="KW-1185">Reference proteome</keyword>